<dbReference type="Pfam" id="PF03466">
    <property type="entry name" value="LysR_substrate"/>
    <property type="match status" value="1"/>
</dbReference>
<dbReference type="GO" id="GO:0003700">
    <property type="term" value="F:DNA-binding transcription factor activity"/>
    <property type="evidence" value="ECO:0007669"/>
    <property type="project" value="InterPro"/>
</dbReference>
<dbReference type="Proteomes" id="UP001161422">
    <property type="component" value="Unassembled WGS sequence"/>
</dbReference>
<gene>
    <name evidence="6" type="ORF">GCM10007895_13680</name>
</gene>
<dbReference type="SUPFAM" id="SSF46785">
    <property type="entry name" value="Winged helix' DNA-binding domain"/>
    <property type="match status" value="1"/>
</dbReference>
<dbReference type="SUPFAM" id="SSF53850">
    <property type="entry name" value="Periplasmic binding protein-like II"/>
    <property type="match status" value="1"/>
</dbReference>
<evidence type="ECO:0000259" key="5">
    <source>
        <dbReference type="PROSITE" id="PS50931"/>
    </source>
</evidence>
<evidence type="ECO:0000313" key="6">
    <source>
        <dbReference type="EMBL" id="GLP96062.1"/>
    </source>
</evidence>
<dbReference type="GO" id="GO:0000976">
    <property type="term" value="F:transcription cis-regulatory region binding"/>
    <property type="evidence" value="ECO:0007669"/>
    <property type="project" value="TreeGrafter"/>
</dbReference>
<dbReference type="PRINTS" id="PR00039">
    <property type="entry name" value="HTHLYSR"/>
</dbReference>
<keyword evidence="2" id="KW-0805">Transcription regulation</keyword>
<keyword evidence="7" id="KW-1185">Reference proteome</keyword>
<dbReference type="FunFam" id="1.10.10.10:FF:000001">
    <property type="entry name" value="LysR family transcriptional regulator"/>
    <property type="match status" value="1"/>
</dbReference>
<protein>
    <submittedName>
        <fullName evidence="6">LysR family transcriptional regulator</fullName>
    </submittedName>
</protein>
<dbReference type="RefSeq" id="WP_095506936.1">
    <property type="nucleotide sequence ID" value="NZ_BSNC01000004.1"/>
</dbReference>
<evidence type="ECO:0000313" key="7">
    <source>
        <dbReference type="Proteomes" id="UP001161422"/>
    </source>
</evidence>
<reference evidence="6" key="1">
    <citation type="journal article" date="2014" name="Int. J. Syst. Evol. Microbiol.">
        <title>Complete genome sequence of Corynebacterium casei LMG S-19264T (=DSM 44701T), isolated from a smear-ripened cheese.</title>
        <authorList>
            <consortium name="US DOE Joint Genome Institute (JGI-PGF)"/>
            <person name="Walter F."/>
            <person name="Albersmeier A."/>
            <person name="Kalinowski J."/>
            <person name="Ruckert C."/>
        </authorList>
    </citation>
    <scope>NUCLEOTIDE SEQUENCE</scope>
    <source>
        <strain evidence="6">NBRC 101628</strain>
    </source>
</reference>
<feature type="domain" description="HTH lysR-type" evidence="5">
    <location>
        <begin position="4"/>
        <end position="61"/>
    </location>
</feature>
<organism evidence="6 7">
    <name type="scientific">Paraferrimonas sedimenticola</name>
    <dbReference type="NCBI Taxonomy" id="375674"/>
    <lineage>
        <taxon>Bacteria</taxon>
        <taxon>Pseudomonadati</taxon>
        <taxon>Pseudomonadota</taxon>
        <taxon>Gammaproteobacteria</taxon>
        <taxon>Alteromonadales</taxon>
        <taxon>Ferrimonadaceae</taxon>
        <taxon>Paraferrimonas</taxon>
    </lineage>
</organism>
<comment type="similarity">
    <text evidence="1">Belongs to the LysR transcriptional regulatory family.</text>
</comment>
<dbReference type="AlphaFoldDB" id="A0AA37RWK5"/>
<dbReference type="InterPro" id="IPR005119">
    <property type="entry name" value="LysR_subst-bd"/>
</dbReference>
<comment type="caution">
    <text evidence="6">The sequence shown here is derived from an EMBL/GenBank/DDBJ whole genome shotgun (WGS) entry which is preliminary data.</text>
</comment>
<reference evidence="6" key="2">
    <citation type="submission" date="2023-01" db="EMBL/GenBank/DDBJ databases">
        <title>Draft genome sequence of Paraferrimonas sedimenticola strain NBRC 101628.</title>
        <authorList>
            <person name="Sun Q."/>
            <person name="Mori K."/>
        </authorList>
    </citation>
    <scope>NUCLEOTIDE SEQUENCE</scope>
    <source>
        <strain evidence="6">NBRC 101628</strain>
    </source>
</reference>
<dbReference type="InterPro" id="IPR036388">
    <property type="entry name" value="WH-like_DNA-bd_sf"/>
</dbReference>
<dbReference type="CDD" id="cd05466">
    <property type="entry name" value="PBP2_LTTR_substrate"/>
    <property type="match status" value="1"/>
</dbReference>
<dbReference type="PANTHER" id="PTHR30126:SF91">
    <property type="entry name" value="LYSR FAMILY TRANSCRIPTIONAL REGULATOR"/>
    <property type="match status" value="1"/>
</dbReference>
<name>A0AA37RWK5_9GAMM</name>
<keyword evidence="4" id="KW-0804">Transcription</keyword>
<dbReference type="Gene3D" id="3.40.190.290">
    <property type="match status" value="1"/>
</dbReference>
<accession>A0AA37RWK5</accession>
<dbReference type="Pfam" id="PF00126">
    <property type="entry name" value="HTH_1"/>
    <property type="match status" value="1"/>
</dbReference>
<sequence>MSQVSLGQMKALVSAVETGSFSGAARVLGKSQAAISTAISNLEIDLNLTLFERSGHKPQLTPAGELIVRECRFILERCDNLSELASSLNVETESNLLILASQLFHYPSSQRFAKQIGDHFPQLMIAIEECDTEAVIQRISDKQAELGFVITNKALPSSLGQMHIATSQFIYVCAPGLPIADLPNVTKADLAQSRELVVSRVEQQELEPNLSTKFWQLESASSLVNFLLNGCGWAKVPRELVMEYVTDYRLVELKVSKELKEPVELSMIWHPSFENGAVHRFIQQGISQIVS</sequence>
<proteinExistence type="inferred from homology"/>
<evidence type="ECO:0000256" key="4">
    <source>
        <dbReference type="ARBA" id="ARBA00023163"/>
    </source>
</evidence>
<dbReference type="PROSITE" id="PS50931">
    <property type="entry name" value="HTH_LYSR"/>
    <property type="match status" value="1"/>
</dbReference>
<evidence type="ECO:0000256" key="1">
    <source>
        <dbReference type="ARBA" id="ARBA00009437"/>
    </source>
</evidence>
<dbReference type="EMBL" id="BSNC01000004">
    <property type="protein sequence ID" value="GLP96062.1"/>
    <property type="molecule type" value="Genomic_DNA"/>
</dbReference>
<evidence type="ECO:0000256" key="3">
    <source>
        <dbReference type="ARBA" id="ARBA00023125"/>
    </source>
</evidence>
<dbReference type="Gene3D" id="1.10.10.10">
    <property type="entry name" value="Winged helix-like DNA-binding domain superfamily/Winged helix DNA-binding domain"/>
    <property type="match status" value="1"/>
</dbReference>
<dbReference type="InterPro" id="IPR036390">
    <property type="entry name" value="WH_DNA-bd_sf"/>
</dbReference>
<dbReference type="PANTHER" id="PTHR30126">
    <property type="entry name" value="HTH-TYPE TRANSCRIPTIONAL REGULATOR"/>
    <property type="match status" value="1"/>
</dbReference>
<dbReference type="InterPro" id="IPR000847">
    <property type="entry name" value="LysR_HTH_N"/>
</dbReference>
<keyword evidence="3" id="KW-0238">DNA-binding</keyword>
<evidence type="ECO:0000256" key="2">
    <source>
        <dbReference type="ARBA" id="ARBA00023015"/>
    </source>
</evidence>